<keyword evidence="5 8" id="KW-1133">Transmembrane helix</keyword>
<keyword evidence="4 8" id="KW-0653">Protein transport</keyword>
<evidence type="ECO:0000256" key="3">
    <source>
        <dbReference type="ARBA" id="ARBA00022692"/>
    </source>
</evidence>
<dbReference type="Gene3D" id="1.20.5.1030">
    <property type="entry name" value="Preprotein translocase secy subunit"/>
    <property type="match status" value="1"/>
</dbReference>
<dbReference type="NCBIfam" id="TIGR00964">
    <property type="entry name" value="secE_bact"/>
    <property type="match status" value="1"/>
</dbReference>
<dbReference type="GO" id="GO:0006605">
    <property type="term" value="P:protein targeting"/>
    <property type="evidence" value="ECO:0007669"/>
    <property type="project" value="UniProtKB-UniRule"/>
</dbReference>
<gene>
    <name evidence="8 9" type="primary">secE</name>
    <name evidence="9" type="ORF">OIE46_01970</name>
</gene>
<feature type="transmembrane region" description="Helical" evidence="8">
    <location>
        <begin position="41"/>
        <end position="66"/>
    </location>
</feature>
<evidence type="ECO:0000256" key="7">
    <source>
        <dbReference type="ARBA" id="ARBA00023136"/>
    </source>
</evidence>
<keyword evidence="2 8" id="KW-0813">Transport</keyword>
<dbReference type="InterPro" id="IPR001901">
    <property type="entry name" value="Translocase_SecE/Sec61-g"/>
</dbReference>
<name>A0AAQ0EL34_MYCSY</name>
<reference evidence="9" key="2">
    <citation type="submission" date="2022-11" db="EMBL/GenBank/DDBJ databases">
        <title>complete genomes of mycoplasma synoviae ZX313 strain and SD2 strain.</title>
        <authorList>
            <person name="Zhong Q."/>
        </authorList>
    </citation>
    <scope>NUCLEOTIDE SEQUENCE</scope>
    <source>
        <strain evidence="9">SD2</strain>
    </source>
</reference>
<accession>A0AAQ0EL34</accession>
<proteinExistence type="inferred from homology"/>
<dbReference type="Pfam" id="PF00584">
    <property type="entry name" value="SecE"/>
    <property type="match status" value="1"/>
</dbReference>
<evidence type="ECO:0000256" key="2">
    <source>
        <dbReference type="ARBA" id="ARBA00022448"/>
    </source>
</evidence>
<comment type="subcellular location">
    <subcellularLocation>
        <location evidence="8">Cell membrane</location>
        <topology evidence="8">Single-pass membrane protein</topology>
    </subcellularLocation>
    <subcellularLocation>
        <location evidence="1">Membrane</location>
    </subcellularLocation>
</comment>
<evidence type="ECO:0000256" key="8">
    <source>
        <dbReference type="HAMAP-Rule" id="MF_00422"/>
    </source>
</evidence>
<protein>
    <recommendedName>
        <fullName evidence="8">Protein translocase subunit SecE</fullName>
    </recommendedName>
</protein>
<keyword evidence="7 8" id="KW-0472">Membrane</keyword>
<dbReference type="AlphaFoldDB" id="A0AAQ0EL34"/>
<keyword evidence="8" id="KW-1003">Cell membrane</keyword>
<dbReference type="GeneID" id="93530142"/>
<reference evidence="9" key="1">
    <citation type="submission" date="2022-10" db="EMBL/GenBank/DDBJ databases">
        <authorList>
            <person name="Wei X."/>
        </authorList>
    </citation>
    <scope>NUCLEOTIDE SEQUENCE</scope>
    <source>
        <strain evidence="9">SD2</strain>
    </source>
</reference>
<organism evidence="9 10">
    <name type="scientific">Mycoplasmopsis synoviae</name>
    <name type="common">Mycoplasma synoviae</name>
    <dbReference type="NCBI Taxonomy" id="2109"/>
    <lineage>
        <taxon>Bacteria</taxon>
        <taxon>Bacillati</taxon>
        <taxon>Mycoplasmatota</taxon>
        <taxon>Mycoplasmoidales</taxon>
        <taxon>Metamycoplasmataceae</taxon>
        <taxon>Mycoplasmopsis</taxon>
    </lineage>
</organism>
<evidence type="ECO:0000313" key="9">
    <source>
        <dbReference type="EMBL" id="UZW64132.1"/>
    </source>
</evidence>
<evidence type="ECO:0000256" key="6">
    <source>
        <dbReference type="ARBA" id="ARBA00023010"/>
    </source>
</evidence>
<sequence>MKKFPLFEKIKNRQKKYYLRKVAKEVKRVKWPTAKTNWTTFFQIIVFTILFSTFVFVVTLIFTAIWRAGGLNI</sequence>
<evidence type="ECO:0000256" key="1">
    <source>
        <dbReference type="ARBA" id="ARBA00004370"/>
    </source>
</evidence>
<comment type="similarity">
    <text evidence="8">Belongs to the SecE/SEC61-gamma family.</text>
</comment>
<dbReference type="EMBL" id="CP107525">
    <property type="protein sequence ID" value="UZW64132.1"/>
    <property type="molecule type" value="Genomic_DNA"/>
</dbReference>
<dbReference type="GO" id="GO:0043952">
    <property type="term" value="P:protein transport by the Sec complex"/>
    <property type="evidence" value="ECO:0007669"/>
    <property type="project" value="UniProtKB-UniRule"/>
</dbReference>
<evidence type="ECO:0000256" key="5">
    <source>
        <dbReference type="ARBA" id="ARBA00022989"/>
    </source>
</evidence>
<dbReference type="GO" id="GO:0005886">
    <property type="term" value="C:plasma membrane"/>
    <property type="evidence" value="ECO:0007669"/>
    <property type="project" value="UniProtKB-SubCell"/>
</dbReference>
<keyword evidence="3 8" id="KW-0812">Transmembrane</keyword>
<evidence type="ECO:0000313" key="10">
    <source>
        <dbReference type="Proteomes" id="UP001164481"/>
    </source>
</evidence>
<dbReference type="Proteomes" id="UP001164481">
    <property type="component" value="Chromosome"/>
</dbReference>
<comment type="subunit">
    <text evidence="8">Component of the Sec protein translocase complex. Heterotrimer consisting of SecY, SecE and SecG subunits. The heterotrimers can form oligomers, although 1 heterotrimer is thought to be able to translocate proteins. Interacts with the ribosome. Interacts with SecDF, and other proteins may be involved. Interacts with SecA.</text>
</comment>
<comment type="function">
    <text evidence="8">Essential subunit of the Sec protein translocation channel SecYEG. Clamps together the 2 halves of SecY. May contact the channel plug during translocation.</text>
</comment>
<dbReference type="InterPro" id="IPR005807">
    <property type="entry name" value="SecE_bac"/>
</dbReference>
<dbReference type="InterPro" id="IPR038379">
    <property type="entry name" value="SecE_sf"/>
</dbReference>
<dbReference type="RefSeq" id="WP_020003208.1">
    <property type="nucleotide sequence ID" value="NZ_CP012624.1"/>
</dbReference>
<dbReference type="GO" id="GO:0065002">
    <property type="term" value="P:intracellular protein transmembrane transport"/>
    <property type="evidence" value="ECO:0007669"/>
    <property type="project" value="UniProtKB-UniRule"/>
</dbReference>
<keyword evidence="6 8" id="KW-0811">Translocation</keyword>
<dbReference type="GO" id="GO:0009306">
    <property type="term" value="P:protein secretion"/>
    <property type="evidence" value="ECO:0007669"/>
    <property type="project" value="UniProtKB-UniRule"/>
</dbReference>
<dbReference type="HAMAP" id="MF_00422">
    <property type="entry name" value="SecE"/>
    <property type="match status" value="1"/>
</dbReference>
<evidence type="ECO:0000256" key="4">
    <source>
        <dbReference type="ARBA" id="ARBA00022927"/>
    </source>
</evidence>
<dbReference type="GO" id="GO:0008320">
    <property type="term" value="F:protein transmembrane transporter activity"/>
    <property type="evidence" value="ECO:0007669"/>
    <property type="project" value="UniProtKB-UniRule"/>
</dbReference>